<dbReference type="InterPro" id="IPR026004">
    <property type="entry name" value="Septum_form"/>
</dbReference>
<feature type="region of interest" description="Disordered" evidence="7">
    <location>
        <begin position="649"/>
        <end position="703"/>
    </location>
</feature>
<evidence type="ECO:0000256" key="6">
    <source>
        <dbReference type="ARBA" id="ARBA00022840"/>
    </source>
</evidence>
<dbReference type="Gene3D" id="1.10.510.10">
    <property type="entry name" value="Transferase(Phosphotransferase) domain 1"/>
    <property type="match status" value="1"/>
</dbReference>
<organism evidence="10 11">
    <name type="scientific">Streptomyces ficellus</name>
    <dbReference type="NCBI Taxonomy" id="1977088"/>
    <lineage>
        <taxon>Bacteria</taxon>
        <taxon>Bacillati</taxon>
        <taxon>Actinomycetota</taxon>
        <taxon>Actinomycetes</taxon>
        <taxon>Kitasatosporales</taxon>
        <taxon>Streptomycetaceae</taxon>
        <taxon>Streptomyces</taxon>
    </lineage>
</organism>
<feature type="transmembrane region" description="Helical" evidence="8">
    <location>
        <begin position="369"/>
        <end position="394"/>
    </location>
</feature>
<dbReference type="PANTHER" id="PTHR43289:SF6">
    <property type="entry name" value="SERINE_THREONINE-PROTEIN KINASE NEKL-3"/>
    <property type="match status" value="1"/>
</dbReference>
<keyword evidence="4" id="KW-0547">Nucleotide-binding</keyword>
<dbReference type="Proteomes" id="UP001174050">
    <property type="component" value="Unassembled WGS sequence"/>
</dbReference>
<evidence type="ECO:0000313" key="11">
    <source>
        <dbReference type="Proteomes" id="UP001174050"/>
    </source>
</evidence>
<feature type="domain" description="Protein kinase" evidence="9">
    <location>
        <begin position="18"/>
        <end position="287"/>
    </location>
</feature>
<accession>A0ABT7Z9N5</accession>
<evidence type="ECO:0000256" key="7">
    <source>
        <dbReference type="SAM" id="MobiDB-lite"/>
    </source>
</evidence>
<evidence type="ECO:0000313" key="10">
    <source>
        <dbReference type="EMBL" id="MDN3296155.1"/>
    </source>
</evidence>
<dbReference type="EMBL" id="JAUEPL010000029">
    <property type="protein sequence ID" value="MDN3296155.1"/>
    <property type="molecule type" value="Genomic_DNA"/>
</dbReference>
<comment type="caution">
    <text evidence="10">The sequence shown here is derived from an EMBL/GenBank/DDBJ whole genome shotgun (WGS) entry which is preliminary data.</text>
</comment>
<keyword evidence="2" id="KW-0723">Serine/threonine-protein kinase</keyword>
<keyword evidence="5 10" id="KW-0418">Kinase</keyword>
<feature type="compositionally biased region" description="Pro residues" evidence="7">
    <location>
        <begin position="305"/>
        <end position="317"/>
    </location>
</feature>
<proteinExistence type="predicted"/>
<keyword evidence="8" id="KW-1133">Transmembrane helix</keyword>
<dbReference type="RefSeq" id="WP_290113355.1">
    <property type="nucleotide sequence ID" value="NZ_JAUEPL010000029.1"/>
</dbReference>
<evidence type="ECO:0000256" key="8">
    <source>
        <dbReference type="SAM" id="Phobius"/>
    </source>
</evidence>
<dbReference type="SMART" id="SM00220">
    <property type="entry name" value="S_TKc"/>
    <property type="match status" value="1"/>
</dbReference>
<feature type="region of interest" description="Disordered" evidence="7">
    <location>
        <begin position="293"/>
        <end position="349"/>
    </location>
</feature>
<dbReference type="PROSITE" id="PS00108">
    <property type="entry name" value="PROTEIN_KINASE_ST"/>
    <property type="match status" value="1"/>
</dbReference>
<name>A0ABT7Z9N5_9ACTN</name>
<keyword evidence="11" id="KW-1185">Reference proteome</keyword>
<keyword evidence="8" id="KW-0812">Transmembrane</keyword>
<dbReference type="SUPFAM" id="SSF56112">
    <property type="entry name" value="Protein kinase-like (PK-like)"/>
    <property type="match status" value="1"/>
</dbReference>
<dbReference type="Pfam" id="PF00069">
    <property type="entry name" value="Pkinase"/>
    <property type="match status" value="1"/>
</dbReference>
<feature type="compositionally biased region" description="Gly residues" evidence="7">
    <location>
        <begin position="666"/>
        <end position="693"/>
    </location>
</feature>
<evidence type="ECO:0000256" key="3">
    <source>
        <dbReference type="ARBA" id="ARBA00022679"/>
    </source>
</evidence>
<dbReference type="PANTHER" id="PTHR43289">
    <property type="entry name" value="MITOGEN-ACTIVATED PROTEIN KINASE KINASE KINASE 20-RELATED"/>
    <property type="match status" value="1"/>
</dbReference>
<dbReference type="InterPro" id="IPR008271">
    <property type="entry name" value="Ser/Thr_kinase_AS"/>
</dbReference>
<dbReference type="GO" id="GO:0016301">
    <property type="term" value="F:kinase activity"/>
    <property type="evidence" value="ECO:0007669"/>
    <property type="project" value="UniProtKB-KW"/>
</dbReference>
<dbReference type="CDD" id="cd14014">
    <property type="entry name" value="STKc_PknB_like"/>
    <property type="match status" value="1"/>
</dbReference>
<sequence>MTGDTPDQGEDRVVAGRYRLLRKLGAGGMGRVWLAYDEELACQVSIKEIAMSDTAMADGEPAARIARARSEARYAARLRGHPHVATVHDVVVHDGLPWIVMEFVPEAVDLQALIRRAGPLTPAETARVGLAVLDALTAGHRIGILHRDVKPANILLAPDASGAPYGRVLLTDYGIALQPQSGEPRLTATAGVLGTPGYLAPERARGEPPTPAADLFSLGATLYAAVEGRGPFDRADEYGTLTALLTEDPTPPVRAGAELGAVLHGLLLKDPVRRAAPEVVARGLEAARRTAAAGFGPPVAGGPEPGGPPAPATPSTPPHGTSEPSPYASLPLPGGSGPAPAPGPYGTWNPYATPAPEPAPAPRRIKPSAAVVAMVAAVVLVLGGAAWAVVALLGDDDTKHPAAKGTSSPSGSATATPTGPVYPYGESVGLLAPLKAGDCVSVVWPGAPLAAPPNLGVVDCGEDDPDGQVIAVERSADAEAARTEGPGRCSGQTDALVKSLPEAASYAVVPTKEGFDAAEGATACLVVGQKAALGGEIGTFRDEGADLPVSTWAMGDCLLYKEVDDDTVITPLTDCAEPHTDQVVGFVKMPQTTQFKDVEKKMHKLCANRYESAWAPGADLAMFGWRPWESQWEDGMRTLVCTVGRPDLKPTTGRVSGPVDSAGLSGTPGGQGVPGVSGGHGVSGTSGGHGLSGRPGIEAVADR</sequence>
<keyword evidence="8" id="KW-0472">Membrane</keyword>
<dbReference type="Pfam" id="PF13845">
    <property type="entry name" value="Septum_form"/>
    <property type="match status" value="1"/>
</dbReference>
<gene>
    <name evidence="10" type="ORF">QWM81_19240</name>
</gene>
<keyword evidence="6" id="KW-0067">ATP-binding</keyword>
<evidence type="ECO:0000256" key="5">
    <source>
        <dbReference type="ARBA" id="ARBA00022777"/>
    </source>
</evidence>
<evidence type="ECO:0000259" key="9">
    <source>
        <dbReference type="PROSITE" id="PS50011"/>
    </source>
</evidence>
<feature type="compositionally biased region" description="Low complexity" evidence="7">
    <location>
        <begin position="293"/>
        <end position="302"/>
    </location>
</feature>
<dbReference type="InterPro" id="IPR011009">
    <property type="entry name" value="Kinase-like_dom_sf"/>
</dbReference>
<reference evidence="10" key="1">
    <citation type="submission" date="2023-06" db="EMBL/GenBank/DDBJ databases">
        <title>WGS-Sequencing of Streptomyces ficellus isolate 21 collected from sand in Gara Djebilet Iron Mine in Algeria.</title>
        <authorList>
            <person name="Zegers G.P."/>
            <person name="Gomez A."/>
            <person name="Gueddou A."/>
            <person name="Zahara A.F."/>
            <person name="Worth M."/>
            <person name="Sevigny J.L."/>
            <person name="Tisa L."/>
        </authorList>
    </citation>
    <scope>NUCLEOTIDE SEQUENCE</scope>
    <source>
        <strain evidence="10">AS11</strain>
    </source>
</reference>
<evidence type="ECO:0000256" key="1">
    <source>
        <dbReference type="ARBA" id="ARBA00012513"/>
    </source>
</evidence>
<keyword evidence="3" id="KW-0808">Transferase</keyword>
<feature type="compositionally biased region" description="Low complexity" evidence="7">
    <location>
        <begin position="318"/>
        <end position="333"/>
    </location>
</feature>
<dbReference type="InterPro" id="IPR000719">
    <property type="entry name" value="Prot_kinase_dom"/>
</dbReference>
<dbReference type="PROSITE" id="PS50011">
    <property type="entry name" value="PROTEIN_KINASE_DOM"/>
    <property type="match status" value="1"/>
</dbReference>
<evidence type="ECO:0000256" key="2">
    <source>
        <dbReference type="ARBA" id="ARBA00022527"/>
    </source>
</evidence>
<dbReference type="Gene3D" id="3.30.200.20">
    <property type="entry name" value="Phosphorylase Kinase, domain 1"/>
    <property type="match status" value="1"/>
</dbReference>
<dbReference type="EC" id="2.7.11.1" evidence="1"/>
<protein>
    <recommendedName>
        <fullName evidence="1">non-specific serine/threonine protein kinase</fullName>
        <ecNumber evidence="1">2.7.11.1</ecNumber>
    </recommendedName>
</protein>
<evidence type="ECO:0000256" key="4">
    <source>
        <dbReference type="ARBA" id="ARBA00022741"/>
    </source>
</evidence>